<name>X1U336_9ZZZZ</name>
<comment type="caution">
    <text evidence="1">The sequence shown here is derived from an EMBL/GenBank/DDBJ whole genome shotgun (WGS) entry which is preliminary data.</text>
</comment>
<accession>X1U336</accession>
<gene>
    <name evidence="1" type="ORF">S12H4_15283</name>
</gene>
<reference evidence="1" key="1">
    <citation type="journal article" date="2014" name="Front. Microbiol.">
        <title>High frequency of phylogenetically diverse reductive dehalogenase-homologous genes in deep subseafloor sedimentary metagenomes.</title>
        <authorList>
            <person name="Kawai M."/>
            <person name="Futagami T."/>
            <person name="Toyoda A."/>
            <person name="Takaki Y."/>
            <person name="Nishi S."/>
            <person name="Hori S."/>
            <person name="Arai W."/>
            <person name="Tsubouchi T."/>
            <person name="Morono Y."/>
            <person name="Uchiyama I."/>
            <person name="Ito T."/>
            <person name="Fujiyama A."/>
            <person name="Inagaki F."/>
            <person name="Takami H."/>
        </authorList>
    </citation>
    <scope>NUCLEOTIDE SEQUENCE</scope>
    <source>
        <strain evidence="1">Expedition CK06-06</strain>
    </source>
</reference>
<dbReference type="EMBL" id="BARW01007329">
    <property type="protein sequence ID" value="GAI86719.1"/>
    <property type="molecule type" value="Genomic_DNA"/>
</dbReference>
<organism evidence="1">
    <name type="scientific">marine sediment metagenome</name>
    <dbReference type="NCBI Taxonomy" id="412755"/>
    <lineage>
        <taxon>unclassified sequences</taxon>
        <taxon>metagenomes</taxon>
        <taxon>ecological metagenomes</taxon>
    </lineage>
</organism>
<evidence type="ECO:0000313" key="1">
    <source>
        <dbReference type="EMBL" id="GAI86719.1"/>
    </source>
</evidence>
<protein>
    <submittedName>
        <fullName evidence="1">Uncharacterized protein</fullName>
    </submittedName>
</protein>
<dbReference type="AlphaFoldDB" id="X1U336"/>
<sequence length="77" mass="8533">MPSQNPPDVVKILQEQGEINDELDYAIMSYLIKNRGTGYTACQPQLVELEGNKKAIERDPMLIAASISRPVSPITTM</sequence>
<proteinExistence type="predicted"/>